<dbReference type="GO" id="GO:0043328">
    <property type="term" value="P:protein transport to vacuole involved in ubiquitin-dependent protein catabolic process via the multivesicular body sorting pathway"/>
    <property type="evidence" value="ECO:0007669"/>
    <property type="project" value="TreeGrafter"/>
</dbReference>
<accession>A0A7S4MS84</accession>
<feature type="compositionally biased region" description="Acidic residues" evidence="5">
    <location>
        <begin position="415"/>
        <end position="440"/>
    </location>
</feature>
<organism evidence="7">
    <name type="scientific">Vannella robusta</name>
    <dbReference type="NCBI Taxonomy" id="1487602"/>
    <lineage>
        <taxon>Eukaryota</taxon>
        <taxon>Amoebozoa</taxon>
        <taxon>Discosea</taxon>
        <taxon>Flabellinia</taxon>
        <taxon>Vannellidae</taxon>
        <taxon>Vannella</taxon>
    </lineage>
</organism>
<evidence type="ECO:0000256" key="3">
    <source>
        <dbReference type="ARBA" id="ARBA00022833"/>
    </source>
</evidence>
<sequence>MNRTVIINAHGKLLSRFLDHMPDEVPITVIFPNDDEQNIGDMESIGAETVYQNANFNNIKKLTEMFAGAQTLFLTLDYNIKYELKQYQNIVDAAELAGMVNVVFFSAFGFLKDSSEYFQRHKSVEKYIKEKGCFSYTWIRPSLTFQELLRWNLDRPTNDDGTVGIHFPLPEDQKVAFIDSAGISDCVVEILRNPGEHSRLEYILTGRESLSVRDVLDIVEEVFDKKFSYTQTNDKEDWVKAGYSKDWACPFSDVIAGDLQMLEIVSDDVETITGNVPTTCKSLVETLKLAQLRKKEDPVPQDIDDKVQQFEKQVEKLSKQIQEVTIDAHTTLQTVTDSKSSSDSENIQQKQDAIENMNATMKVFSKTLDELSGNVSAAVEGFHKGVNELSDEPHADTEDRQSSQEESKPETSDKEEQEEEGEEELSLSLSSDEDAEEIDSSELSQKSTFVVDANLNPELNNKWDNDHEKLHDALFAREAQSGGASYRKQTEDVFKQLNDKPLVPNTTFKEFKSKDDSSEQVIPIKVDNYEGPEGKTDMGIPTVRPTWVDSHGIDSCMLCQSKFSILHKKHHCRACGKLVDRKCSQHRIALPNLTYYKPVRVCNRCFDTYNIKYNPVMTKEDGN</sequence>
<dbReference type="GO" id="GO:0032266">
    <property type="term" value="F:phosphatidylinositol-3-phosphate binding"/>
    <property type="evidence" value="ECO:0007669"/>
    <property type="project" value="TreeGrafter"/>
</dbReference>
<evidence type="ECO:0000256" key="2">
    <source>
        <dbReference type="ARBA" id="ARBA00022771"/>
    </source>
</evidence>
<dbReference type="Gene3D" id="3.40.50.720">
    <property type="entry name" value="NAD(P)-binding Rossmann-like Domain"/>
    <property type="match status" value="1"/>
</dbReference>
<keyword evidence="3" id="KW-0862">Zinc</keyword>
<dbReference type="GO" id="GO:0006623">
    <property type="term" value="P:protein targeting to vacuole"/>
    <property type="evidence" value="ECO:0007669"/>
    <property type="project" value="TreeGrafter"/>
</dbReference>
<keyword evidence="1" id="KW-0479">Metal-binding</keyword>
<evidence type="ECO:0000259" key="6">
    <source>
        <dbReference type="PROSITE" id="PS50178"/>
    </source>
</evidence>
<name>A0A7S4MS84_9EUKA</name>
<feature type="domain" description="FYVE-type" evidence="6">
    <location>
        <begin position="550"/>
        <end position="610"/>
    </location>
</feature>
<protein>
    <recommendedName>
        <fullName evidence="6">FYVE-type domain-containing protein</fullName>
    </recommendedName>
</protein>
<evidence type="ECO:0000256" key="1">
    <source>
        <dbReference type="ARBA" id="ARBA00022723"/>
    </source>
</evidence>
<dbReference type="Pfam" id="PF05368">
    <property type="entry name" value="NmrA"/>
    <property type="match status" value="1"/>
</dbReference>
<dbReference type="Gene3D" id="3.90.25.10">
    <property type="entry name" value="UDP-galactose 4-epimerase, domain 1"/>
    <property type="match status" value="1"/>
</dbReference>
<dbReference type="GO" id="GO:0033565">
    <property type="term" value="C:ESCRT-0 complex"/>
    <property type="evidence" value="ECO:0007669"/>
    <property type="project" value="TreeGrafter"/>
</dbReference>
<dbReference type="SUPFAM" id="SSF57903">
    <property type="entry name" value="FYVE/PHD zinc finger"/>
    <property type="match status" value="1"/>
</dbReference>
<dbReference type="GO" id="GO:0043130">
    <property type="term" value="F:ubiquitin binding"/>
    <property type="evidence" value="ECO:0007669"/>
    <property type="project" value="TreeGrafter"/>
</dbReference>
<keyword evidence="2 4" id="KW-0863">Zinc-finger</keyword>
<dbReference type="InterPro" id="IPR000306">
    <property type="entry name" value="Znf_FYVE"/>
</dbReference>
<dbReference type="InterPro" id="IPR013083">
    <property type="entry name" value="Znf_RING/FYVE/PHD"/>
</dbReference>
<evidence type="ECO:0000313" key="7">
    <source>
        <dbReference type="EMBL" id="CAE2239920.1"/>
    </source>
</evidence>
<evidence type="ECO:0000256" key="5">
    <source>
        <dbReference type="SAM" id="MobiDB-lite"/>
    </source>
</evidence>
<dbReference type="PANTHER" id="PTHR47794">
    <property type="entry name" value="VACUOLAR PROTEIN SORTING-ASSOCIATED PROTEIN 27"/>
    <property type="match status" value="1"/>
</dbReference>
<dbReference type="GO" id="GO:0008270">
    <property type="term" value="F:zinc ion binding"/>
    <property type="evidence" value="ECO:0007669"/>
    <property type="project" value="UniProtKB-KW"/>
</dbReference>
<dbReference type="PROSITE" id="PS50178">
    <property type="entry name" value="ZF_FYVE"/>
    <property type="match status" value="1"/>
</dbReference>
<dbReference type="EMBL" id="HBKP01024603">
    <property type="protein sequence ID" value="CAE2239920.1"/>
    <property type="molecule type" value="Transcribed_RNA"/>
</dbReference>
<feature type="compositionally biased region" description="Basic and acidic residues" evidence="5">
    <location>
        <begin position="386"/>
        <end position="414"/>
    </location>
</feature>
<dbReference type="SMART" id="SM00064">
    <property type="entry name" value="FYVE"/>
    <property type="match status" value="1"/>
</dbReference>
<dbReference type="InterPro" id="IPR011011">
    <property type="entry name" value="Znf_FYVE_PHD"/>
</dbReference>
<proteinExistence type="predicted"/>
<dbReference type="SUPFAM" id="SSF51735">
    <property type="entry name" value="NAD(P)-binding Rossmann-fold domains"/>
    <property type="match status" value="1"/>
</dbReference>
<evidence type="ECO:0000256" key="4">
    <source>
        <dbReference type="PROSITE-ProRule" id="PRU00091"/>
    </source>
</evidence>
<dbReference type="Gene3D" id="3.30.40.10">
    <property type="entry name" value="Zinc/RING finger domain, C3HC4 (zinc finger)"/>
    <property type="match status" value="1"/>
</dbReference>
<dbReference type="AlphaFoldDB" id="A0A7S4MS84"/>
<dbReference type="InterPro" id="IPR008030">
    <property type="entry name" value="NmrA-like"/>
</dbReference>
<dbReference type="InterPro" id="IPR036291">
    <property type="entry name" value="NAD(P)-bd_dom_sf"/>
</dbReference>
<reference evidence="7" key="1">
    <citation type="submission" date="2021-01" db="EMBL/GenBank/DDBJ databases">
        <authorList>
            <person name="Corre E."/>
            <person name="Pelletier E."/>
            <person name="Niang G."/>
            <person name="Scheremetjew M."/>
            <person name="Finn R."/>
            <person name="Kale V."/>
            <person name="Holt S."/>
            <person name="Cochrane G."/>
            <person name="Meng A."/>
            <person name="Brown T."/>
            <person name="Cohen L."/>
        </authorList>
    </citation>
    <scope>NUCLEOTIDE SEQUENCE</scope>
    <source>
        <strain evidence="7">DIVA3 518/3/11/1/6</strain>
    </source>
</reference>
<dbReference type="Pfam" id="PF01363">
    <property type="entry name" value="FYVE"/>
    <property type="match status" value="1"/>
</dbReference>
<dbReference type="PANTHER" id="PTHR47794:SF1">
    <property type="entry name" value="VACUOLAR PROTEIN SORTING-ASSOCIATED PROTEIN 27"/>
    <property type="match status" value="1"/>
</dbReference>
<dbReference type="InterPro" id="IPR017455">
    <property type="entry name" value="Znf_FYVE-rel"/>
</dbReference>
<gene>
    <name evidence="7" type="ORF">VSP0166_LOCUS17151</name>
</gene>
<feature type="region of interest" description="Disordered" evidence="5">
    <location>
        <begin position="386"/>
        <end position="445"/>
    </location>
</feature>